<dbReference type="Proteomes" id="UP001166251">
    <property type="component" value="Unassembled WGS sequence"/>
</dbReference>
<comment type="caution">
    <text evidence="3">The sequence shown here is derived from an EMBL/GenBank/DDBJ whole genome shotgun (WGS) entry which is preliminary data.</text>
</comment>
<gene>
    <name evidence="3" type="ORF">K0504_03920</name>
</gene>
<sequence>MGSVRNGLSFGLVLSALLYGCGSSGSGSDTQNSVTYTTDSGSSGSTAELPLAKLQVVDTGQLLCFDNTNEITCPNQDESFYGQDAQQLGLTFDLQLNGDGTVTDYNTGLMWQQSPDQNGDGVIDINDKLTYEQATDQLPLSYAGYDDWRLPTIKELYSLMDFRGTDPSGYDGTDTSNLIAFIDRDYFDFAYGDTAAEERLIDAQFASSTLYVDETANGGDSILGGGTLFGVNFADGRIKGYGLSLLGSDKDFYVIYVRGESGYGENQLVDHNDGTITDLTTSLMWQQHDSGVGLNWHDALAYVQQQNEASLLGYSDWRLPNAKELQSLVDYSRSPVTSNSPAIAAEFDSTAIINEAGELDYPFYWTSTTHKNWTDSAGGAAAYVAFGRCLGFDTNSDSWIDVHGAGCQRSDPKVGDPADYPQGHGPQGDAIRIFNYVRLVRGGS</sequence>
<evidence type="ECO:0000256" key="1">
    <source>
        <dbReference type="SAM" id="MobiDB-lite"/>
    </source>
</evidence>
<feature type="domain" description="Lcl C-terminal" evidence="2">
    <location>
        <begin position="100"/>
        <end position="258"/>
    </location>
</feature>
<evidence type="ECO:0000313" key="3">
    <source>
        <dbReference type="EMBL" id="MBW8190174.1"/>
    </source>
</evidence>
<dbReference type="PROSITE" id="PS51257">
    <property type="entry name" value="PROKAR_LIPOPROTEIN"/>
    <property type="match status" value="1"/>
</dbReference>
<keyword evidence="4" id="KW-1185">Reference proteome</keyword>
<dbReference type="InterPro" id="IPR011460">
    <property type="entry name" value="Lcl_C"/>
</dbReference>
<feature type="domain" description="Lcl C-terminal" evidence="2">
    <location>
        <begin position="274"/>
        <end position="385"/>
    </location>
</feature>
<feature type="region of interest" description="Disordered" evidence="1">
    <location>
        <begin position="24"/>
        <end position="45"/>
    </location>
</feature>
<accession>A0ABS7ECW3</accession>
<dbReference type="PANTHER" id="PTHR35812">
    <property type="entry name" value="LIPOPROTEIN"/>
    <property type="match status" value="1"/>
</dbReference>
<reference evidence="3" key="1">
    <citation type="submission" date="2021-07" db="EMBL/GenBank/DDBJ databases">
        <title>Neiella marina sp. nov., isolated from the intestinal content of sea cucumber Apostichopus japonicus.</title>
        <authorList>
            <person name="Bai X."/>
        </authorList>
    </citation>
    <scope>NUCLEOTIDE SEQUENCE</scope>
    <source>
        <strain evidence="3">126</strain>
    </source>
</reference>
<dbReference type="Pfam" id="PF07603">
    <property type="entry name" value="Lcl_C"/>
    <property type="match status" value="2"/>
</dbReference>
<protein>
    <submittedName>
        <fullName evidence="3">DUF1566 domain-containing protein</fullName>
    </submittedName>
</protein>
<evidence type="ECO:0000313" key="4">
    <source>
        <dbReference type="Proteomes" id="UP001166251"/>
    </source>
</evidence>
<organism evidence="3 4">
    <name type="scientific">Neiella holothuriorum</name>
    <dbReference type="NCBI Taxonomy" id="2870530"/>
    <lineage>
        <taxon>Bacteria</taxon>
        <taxon>Pseudomonadati</taxon>
        <taxon>Pseudomonadota</taxon>
        <taxon>Gammaproteobacteria</taxon>
        <taxon>Alteromonadales</taxon>
        <taxon>Echinimonadaceae</taxon>
        <taxon>Neiella</taxon>
    </lineage>
</organism>
<evidence type="ECO:0000259" key="2">
    <source>
        <dbReference type="Pfam" id="PF07603"/>
    </source>
</evidence>
<dbReference type="RefSeq" id="WP_220102857.1">
    <property type="nucleotide sequence ID" value="NZ_JAHZSS010000003.1"/>
</dbReference>
<proteinExistence type="predicted"/>
<name>A0ABS7ECW3_9GAMM</name>
<dbReference type="EMBL" id="JAHZSS010000003">
    <property type="protein sequence ID" value="MBW8190174.1"/>
    <property type="molecule type" value="Genomic_DNA"/>
</dbReference>
<dbReference type="PANTHER" id="PTHR35812:SF1">
    <property type="entry name" value="LIPOPROTEIN"/>
    <property type="match status" value="1"/>
</dbReference>
<feature type="compositionally biased region" description="Low complexity" evidence="1">
    <location>
        <begin position="33"/>
        <end position="45"/>
    </location>
</feature>